<organism evidence="2 3">
    <name type="scientific">Candidatus Woykebacteria bacterium RIFCSPHIGHO2_02_FULL_43_16b</name>
    <dbReference type="NCBI Taxonomy" id="1802601"/>
    <lineage>
        <taxon>Bacteria</taxon>
        <taxon>Candidatus Woykeibacteriota</taxon>
    </lineage>
</organism>
<evidence type="ECO:0000256" key="1">
    <source>
        <dbReference type="SAM" id="Phobius"/>
    </source>
</evidence>
<evidence type="ECO:0000313" key="3">
    <source>
        <dbReference type="Proteomes" id="UP000177821"/>
    </source>
</evidence>
<dbReference type="Proteomes" id="UP000177821">
    <property type="component" value="Unassembled WGS sequence"/>
</dbReference>
<comment type="caution">
    <text evidence="2">The sequence shown here is derived from an EMBL/GenBank/DDBJ whole genome shotgun (WGS) entry which is preliminary data.</text>
</comment>
<gene>
    <name evidence="2" type="ORF">A3J50_04130</name>
</gene>
<feature type="transmembrane region" description="Helical" evidence="1">
    <location>
        <begin position="12"/>
        <end position="33"/>
    </location>
</feature>
<dbReference type="EMBL" id="MHCX01000009">
    <property type="protein sequence ID" value="OGY30054.1"/>
    <property type="molecule type" value="Genomic_DNA"/>
</dbReference>
<protein>
    <recommendedName>
        <fullName evidence="4">Rod shape-determining protein MreD</fullName>
    </recommendedName>
</protein>
<name>A0A1G1WQU9_9BACT</name>
<accession>A0A1G1WQU9</accession>
<sequence length="110" mass="12702">MFKAVLIITTLLFLQKTLIPFNLMLVFIIYWSLKVREKDTLPIALFGGVSSDLANNLVLGSSLFGYSLIFFLIFIYRKIVSKVRLFDLILISVISLFLWEKIVAWLNLIL</sequence>
<feature type="transmembrane region" description="Helical" evidence="1">
    <location>
        <begin position="88"/>
        <end position="108"/>
    </location>
</feature>
<keyword evidence="1" id="KW-1133">Transmembrane helix</keyword>
<dbReference type="AlphaFoldDB" id="A0A1G1WQU9"/>
<feature type="transmembrane region" description="Helical" evidence="1">
    <location>
        <begin position="53"/>
        <end position="76"/>
    </location>
</feature>
<keyword evidence="1" id="KW-0812">Transmembrane</keyword>
<evidence type="ECO:0008006" key="4">
    <source>
        <dbReference type="Google" id="ProtNLM"/>
    </source>
</evidence>
<keyword evidence="1" id="KW-0472">Membrane</keyword>
<proteinExistence type="predicted"/>
<reference evidence="2 3" key="1">
    <citation type="journal article" date="2016" name="Nat. Commun.">
        <title>Thousands of microbial genomes shed light on interconnected biogeochemical processes in an aquifer system.</title>
        <authorList>
            <person name="Anantharaman K."/>
            <person name="Brown C.T."/>
            <person name="Hug L.A."/>
            <person name="Sharon I."/>
            <person name="Castelle C.J."/>
            <person name="Probst A.J."/>
            <person name="Thomas B.C."/>
            <person name="Singh A."/>
            <person name="Wilkins M.J."/>
            <person name="Karaoz U."/>
            <person name="Brodie E.L."/>
            <person name="Williams K.H."/>
            <person name="Hubbard S.S."/>
            <person name="Banfield J.F."/>
        </authorList>
    </citation>
    <scope>NUCLEOTIDE SEQUENCE [LARGE SCALE GENOMIC DNA]</scope>
</reference>
<evidence type="ECO:0000313" key="2">
    <source>
        <dbReference type="EMBL" id="OGY30054.1"/>
    </source>
</evidence>